<gene>
    <name evidence="1" type="ORF">F0562_009050</name>
</gene>
<accession>A0A5J5ABM7</accession>
<keyword evidence="2" id="KW-1185">Reference proteome</keyword>
<name>A0A5J5ABM7_9ASTE</name>
<dbReference type="EMBL" id="CM018046">
    <property type="protein sequence ID" value="KAA8526721.1"/>
    <property type="molecule type" value="Genomic_DNA"/>
</dbReference>
<protein>
    <submittedName>
        <fullName evidence="1">Uncharacterized protein</fullName>
    </submittedName>
</protein>
<sequence length="90" mass="9610">MASVWVCSETKSAFVTRVFVIQIRRGRGASAQWFPTLVRDDWDRKSLRGDVVNGSDGGGKSLGFGRAGRSVSSWLVAGGNNRDFSNGGSG</sequence>
<dbReference type="Proteomes" id="UP000325577">
    <property type="component" value="Linkage Group LG3"/>
</dbReference>
<organism evidence="1 2">
    <name type="scientific">Nyssa sinensis</name>
    <dbReference type="NCBI Taxonomy" id="561372"/>
    <lineage>
        <taxon>Eukaryota</taxon>
        <taxon>Viridiplantae</taxon>
        <taxon>Streptophyta</taxon>
        <taxon>Embryophyta</taxon>
        <taxon>Tracheophyta</taxon>
        <taxon>Spermatophyta</taxon>
        <taxon>Magnoliopsida</taxon>
        <taxon>eudicotyledons</taxon>
        <taxon>Gunneridae</taxon>
        <taxon>Pentapetalae</taxon>
        <taxon>asterids</taxon>
        <taxon>Cornales</taxon>
        <taxon>Nyssaceae</taxon>
        <taxon>Nyssa</taxon>
    </lineage>
</organism>
<evidence type="ECO:0000313" key="1">
    <source>
        <dbReference type="EMBL" id="KAA8526721.1"/>
    </source>
</evidence>
<dbReference type="AlphaFoldDB" id="A0A5J5ABM7"/>
<evidence type="ECO:0000313" key="2">
    <source>
        <dbReference type="Proteomes" id="UP000325577"/>
    </source>
</evidence>
<reference evidence="1 2" key="1">
    <citation type="submission" date="2019-09" db="EMBL/GenBank/DDBJ databases">
        <title>A chromosome-level genome assembly of the Chinese tupelo Nyssa sinensis.</title>
        <authorList>
            <person name="Yang X."/>
            <person name="Kang M."/>
            <person name="Yang Y."/>
            <person name="Xiong H."/>
            <person name="Wang M."/>
            <person name="Zhang Z."/>
            <person name="Wang Z."/>
            <person name="Wu H."/>
            <person name="Ma T."/>
            <person name="Liu J."/>
            <person name="Xi Z."/>
        </authorList>
    </citation>
    <scope>NUCLEOTIDE SEQUENCE [LARGE SCALE GENOMIC DNA]</scope>
    <source>
        <strain evidence="1">J267</strain>
        <tissue evidence="1">Leaf</tissue>
    </source>
</reference>
<proteinExistence type="predicted"/>